<reference evidence="1 2" key="1">
    <citation type="submission" date="2016-10" db="EMBL/GenBank/DDBJ databases">
        <authorList>
            <person name="de Groot N.N."/>
        </authorList>
    </citation>
    <scope>NUCLEOTIDE SEQUENCE [LARGE SCALE GENOMIC DNA]</scope>
    <source>
        <strain evidence="1 2">CGMCC 1.6134</strain>
    </source>
</reference>
<evidence type="ECO:0000313" key="1">
    <source>
        <dbReference type="EMBL" id="SFL93021.1"/>
    </source>
</evidence>
<dbReference type="AlphaFoldDB" id="A0A1I4LQ33"/>
<proteinExistence type="predicted"/>
<gene>
    <name evidence="1" type="ORF">SAMN04488054_10894</name>
</gene>
<name>A0A1I4LQ33_9BACI</name>
<sequence length="80" mass="9012">MYPLCSERGTSPPPSFLRPWKLLLKNKGLVSKDHHFVDTTPLKSGISGCRWKSMDTICRQGTPSIPGHYLRGYYVCCLAI</sequence>
<keyword evidence="2" id="KW-1185">Reference proteome</keyword>
<evidence type="ECO:0000313" key="2">
    <source>
        <dbReference type="Proteomes" id="UP000199668"/>
    </source>
</evidence>
<dbReference type="EMBL" id="FOTY01000008">
    <property type="protein sequence ID" value="SFL93021.1"/>
    <property type="molecule type" value="Genomic_DNA"/>
</dbReference>
<accession>A0A1I4LQ33</accession>
<protein>
    <submittedName>
        <fullName evidence="1">Uncharacterized protein</fullName>
    </submittedName>
</protein>
<organism evidence="1 2">
    <name type="scientific">Salibacterium qingdaonense</name>
    <dbReference type="NCBI Taxonomy" id="266892"/>
    <lineage>
        <taxon>Bacteria</taxon>
        <taxon>Bacillati</taxon>
        <taxon>Bacillota</taxon>
        <taxon>Bacilli</taxon>
        <taxon>Bacillales</taxon>
        <taxon>Bacillaceae</taxon>
    </lineage>
</organism>
<dbReference type="Proteomes" id="UP000199668">
    <property type="component" value="Unassembled WGS sequence"/>
</dbReference>
<dbReference type="STRING" id="266892.SAMN04488054_10894"/>